<evidence type="ECO:0000313" key="1">
    <source>
        <dbReference type="EMBL" id="MCH88214.1"/>
    </source>
</evidence>
<sequence length="85" mass="9638">MCEQLRQLHSSSSILIWSAHVVYGAYISYNSRAESALSFHSSDRTTVNCACNPVFLEVPDDVSTWSGTFYYLEQISSFDWVCICL</sequence>
<evidence type="ECO:0000313" key="2">
    <source>
        <dbReference type="Proteomes" id="UP000265520"/>
    </source>
</evidence>
<proteinExistence type="predicted"/>
<reference evidence="1 2" key="1">
    <citation type="journal article" date="2018" name="Front. Plant Sci.">
        <title>Red Clover (Trifolium pratense) and Zigzag Clover (T. medium) - A Picture of Genomic Similarities and Differences.</title>
        <authorList>
            <person name="Dluhosova J."/>
            <person name="Istvanek J."/>
            <person name="Nedelnik J."/>
            <person name="Repkova J."/>
        </authorList>
    </citation>
    <scope>NUCLEOTIDE SEQUENCE [LARGE SCALE GENOMIC DNA]</scope>
    <source>
        <strain evidence="2">cv. 10/8</strain>
        <tissue evidence="1">Leaf</tissue>
    </source>
</reference>
<protein>
    <submittedName>
        <fullName evidence="1">Uncharacterized protein</fullName>
    </submittedName>
</protein>
<dbReference type="AlphaFoldDB" id="A0A392MPL9"/>
<organism evidence="1 2">
    <name type="scientific">Trifolium medium</name>
    <dbReference type="NCBI Taxonomy" id="97028"/>
    <lineage>
        <taxon>Eukaryota</taxon>
        <taxon>Viridiplantae</taxon>
        <taxon>Streptophyta</taxon>
        <taxon>Embryophyta</taxon>
        <taxon>Tracheophyta</taxon>
        <taxon>Spermatophyta</taxon>
        <taxon>Magnoliopsida</taxon>
        <taxon>eudicotyledons</taxon>
        <taxon>Gunneridae</taxon>
        <taxon>Pentapetalae</taxon>
        <taxon>rosids</taxon>
        <taxon>fabids</taxon>
        <taxon>Fabales</taxon>
        <taxon>Fabaceae</taxon>
        <taxon>Papilionoideae</taxon>
        <taxon>50 kb inversion clade</taxon>
        <taxon>NPAAA clade</taxon>
        <taxon>Hologalegina</taxon>
        <taxon>IRL clade</taxon>
        <taxon>Trifolieae</taxon>
        <taxon>Trifolium</taxon>
    </lineage>
</organism>
<keyword evidence="2" id="KW-1185">Reference proteome</keyword>
<dbReference type="Proteomes" id="UP000265520">
    <property type="component" value="Unassembled WGS sequence"/>
</dbReference>
<name>A0A392MPL9_9FABA</name>
<accession>A0A392MPL9</accession>
<gene>
    <name evidence="1" type="ORF">A2U01_0009097</name>
</gene>
<comment type="caution">
    <text evidence="1">The sequence shown here is derived from an EMBL/GenBank/DDBJ whole genome shotgun (WGS) entry which is preliminary data.</text>
</comment>
<dbReference type="EMBL" id="LXQA010013729">
    <property type="protein sequence ID" value="MCH88214.1"/>
    <property type="molecule type" value="Genomic_DNA"/>
</dbReference>